<dbReference type="AlphaFoldDB" id="A0A2S5CMS6"/>
<evidence type="ECO:0000313" key="1">
    <source>
        <dbReference type="EMBL" id="POZ52084.1"/>
    </source>
</evidence>
<proteinExistence type="predicted"/>
<gene>
    <name evidence="1" type="ORF">AADEFJLK_02306</name>
</gene>
<name>A0A2S5CMS6_9GAMM</name>
<dbReference type="RefSeq" id="WP_103974361.1">
    <property type="nucleotide sequence ID" value="NZ_JAGVVN010000002.1"/>
</dbReference>
<comment type="caution">
    <text evidence="1">The sequence shown here is derived from an EMBL/GenBank/DDBJ whole genome shotgun (WGS) entry which is preliminary data.</text>
</comment>
<reference evidence="1 2" key="1">
    <citation type="submission" date="2017-11" db="EMBL/GenBank/DDBJ databases">
        <title>Draft Genome Sequence of Methylobacter psychrotolerans Sph1T, an Obligate Methanotroph from Low-Temperature Environments.</title>
        <authorList>
            <person name="Oshkin I.Y."/>
            <person name="Miroshnikov K."/>
            <person name="Belova S.E."/>
            <person name="Korzhenkov A."/>
            <person name="Toshchakov S.V."/>
            <person name="Dedysh S.N."/>
        </authorList>
    </citation>
    <scope>NUCLEOTIDE SEQUENCE [LARGE SCALE GENOMIC DNA]</scope>
    <source>
        <strain evidence="1 2">Sph1</strain>
    </source>
</reference>
<sequence>MPWNTHINTDIPLIEISYLGLVSRSELVAAFTQSLTLAIEHNLNLVLADCTELTIGGHSVADLYFLADELAQCSLMTTLKEAILLPAQIASTDTIQFWATTCYNRGINVQVFDSRDSAMAWLLAS</sequence>
<evidence type="ECO:0008006" key="3">
    <source>
        <dbReference type="Google" id="ProtNLM"/>
    </source>
</evidence>
<accession>A0A2S5CMS6</accession>
<dbReference type="Proteomes" id="UP000237423">
    <property type="component" value="Unassembled WGS sequence"/>
</dbReference>
<organism evidence="1 2">
    <name type="scientific">Methylovulum psychrotolerans</name>
    <dbReference type="NCBI Taxonomy" id="1704499"/>
    <lineage>
        <taxon>Bacteria</taxon>
        <taxon>Pseudomonadati</taxon>
        <taxon>Pseudomonadota</taxon>
        <taxon>Gammaproteobacteria</taxon>
        <taxon>Methylococcales</taxon>
        <taxon>Methylococcaceae</taxon>
        <taxon>Methylovulum</taxon>
    </lineage>
</organism>
<protein>
    <recommendedName>
        <fullName evidence="3">STAS/SEC14 domain-containing protein</fullName>
    </recommendedName>
</protein>
<dbReference type="EMBL" id="PGFZ01000004">
    <property type="protein sequence ID" value="POZ52084.1"/>
    <property type="molecule type" value="Genomic_DNA"/>
</dbReference>
<evidence type="ECO:0000313" key="2">
    <source>
        <dbReference type="Proteomes" id="UP000237423"/>
    </source>
</evidence>